<dbReference type="FunFam" id="3.10.310.40:FF:000002">
    <property type="entry name" value="alanine--tRNA ligase, cytoplasmic"/>
    <property type="match status" value="1"/>
</dbReference>
<proteinExistence type="predicted"/>
<dbReference type="AlphaFoldDB" id="A0A3M7P512"/>
<dbReference type="PROSITE" id="PS50889">
    <property type="entry name" value="S4"/>
    <property type="match status" value="1"/>
</dbReference>
<gene>
    <name evidence="3" type="ORF">BpHYR1_007935</name>
</gene>
<evidence type="ECO:0000313" key="3">
    <source>
        <dbReference type="EMBL" id="RMZ94155.1"/>
    </source>
</evidence>
<organism evidence="3 4">
    <name type="scientific">Brachionus plicatilis</name>
    <name type="common">Marine rotifer</name>
    <name type="synonym">Brachionus muelleri</name>
    <dbReference type="NCBI Taxonomy" id="10195"/>
    <lineage>
        <taxon>Eukaryota</taxon>
        <taxon>Metazoa</taxon>
        <taxon>Spiralia</taxon>
        <taxon>Gnathifera</taxon>
        <taxon>Rotifera</taxon>
        <taxon>Eurotatoria</taxon>
        <taxon>Monogononta</taxon>
        <taxon>Pseudotrocha</taxon>
        <taxon>Ploima</taxon>
        <taxon>Brachionidae</taxon>
        <taxon>Brachionus</taxon>
    </lineage>
</organism>
<dbReference type="CDD" id="cd00165">
    <property type="entry name" value="S4"/>
    <property type="match status" value="1"/>
</dbReference>
<feature type="domain" description="DHHA1" evidence="2">
    <location>
        <begin position="3"/>
        <end position="71"/>
    </location>
</feature>
<dbReference type="PANTHER" id="PTHR21600">
    <property type="entry name" value="MITOCHONDRIAL RNA PSEUDOURIDINE SYNTHASE"/>
    <property type="match status" value="1"/>
</dbReference>
<dbReference type="InterPro" id="IPR050188">
    <property type="entry name" value="RluA_PseudoU_synthase"/>
</dbReference>
<dbReference type="Gene3D" id="3.10.310.40">
    <property type="match status" value="1"/>
</dbReference>
<dbReference type="InterPro" id="IPR003156">
    <property type="entry name" value="DHHA1_dom"/>
</dbReference>
<dbReference type="STRING" id="10195.A0A3M7P512"/>
<dbReference type="Proteomes" id="UP000276133">
    <property type="component" value="Unassembled WGS sequence"/>
</dbReference>
<protein>
    <submittedName>
        <fullName evidence="3">RNA pseudouridylate synthase domain-containing 2</fullName>
    </submittedName>
</protein>
<comment type="caution">
    <text evidence="3">The sequence shown here is derived from an EMBL/GenBank/DDBJ whole genome shotgun (WGS) entry which is preliminary data.</text>
</comment>
<dbReference type="EMBL" id="REGN01013256">
    <property type="protein sequence ID" value="RMZ94155.1"/>
    <property type="molecule type" value="Genomic_DNA"/>
</dbReference>
<keyword evidence="1" id="KW-0694">RNA-binding</keyword>
<dbReference type="GO" id="GO:0003723">
    <property type="term" value="F:RNA binding"/>
    <property type="evidence" value="ECO:0007669"/>
    <property type="project" value="UniProtKB-KW"/>
</dbReference>
<dbReference type="GO" id="GO:0000455">
    <property type="term" value="P:enzyme-directed rRNA pseudouridine synthesis"/>
    <property type="evidence" value="ECO:0007669"/>
    <property type="project" value="TreeGrafter"/>
</dbReference>
<feature type="non-terminal residue" evidence="3">
    <location>
        <position position="281"/>
    </location>
</feature>
<dbReference type="PANTHER" id="PTHR21600:SF40">
    <property type="entry name" value="PSEUDOURIDYLATE SYNTHASE RPUSD2"/>
    <property type="match status" value="1"/>
</dbReference>
<dbReference type="OrthoDB" id="424794at2759"/>
<evidence type="ECO:0000256" key="1">
    <source>
        <dbReference type="PROSITE-ProRule" id="PRU00182"/>
    </source>
</evidence>
<evidence type="ECO:0000313" key="4">
    <source>
        <dbReference type="Proteomes" id="UP000276133"/>
    </source>
</evidence>
<dbReference type="GO" id="GO:0009982">
    <property type="term" value="F:pseudouridine synthase activity"/>
    <property type="evidence" value="ECO:0007669"/>
    <property type="project" value="TreeGrafter"/>
</dbReference>
<accession>A0A3M7P512</accession>
<dbReference type="Pfam" id="PF02272">
    <property type="entry name" value="DHHA1"/>
    <property type="match status" value="1"/>
</dbReference>
<keyword evidence="4" id="KW-1185">Reference proteome</keyword>
<name>A0A3M7P512_BRAPC</name>
<reference evidence="3 4" key="1">
    <citation type="journal article" date="2018" name="Sci. Rep.">
        <title>Genomic signatures of local adaptation to the degree of environmental predictability in rotifers.</title>
        <authorList>
            <person name="Franch-Gras L."/>
            <person name="Hahn C."/>
            <person name="Garcia-Roger E.M."/>
            <person name="Carmona M.J."/>
            <person name="Serra M."/>
            <person name="Gomez A."/>
        </authorList>
    </citation>
    <scope>NUCLEOTIDE SEQUENCE [LARGE SCALE GENOMIC DNA]</scope>
    <source>
        <strain evidence="3">HYR1</strain>
    </source>
</reference>
<evidence type="ECO:0000259" key="2">
    <source>
        <dbReference type="Pfam" id="PF02272"/>
    </source>
</evidence>
<sequence>MLFSVDELNEKLLCLSSVPESKKTVLKANDWINQLAQVANGKGGGKDTQAQLSGSNITCLNECIDLARKFAQPLETCTFGRFHSKLIVDRAFRIDTNFVAYQTHIYFTKPSEMSTSNSEPVEQTETKCGTKFLTKEERKTALKQRRQLKKEHKEVGFSNDILKQTEYYFENGLRKVYPYYFGWNTTAKERWFGRTLLDIYKSEFSRATVSLSVEHLIESGKIRCNGQIKPLDYKVKNGDRVSHIKHRHEVPVLGDKIKIIFDDENFLVVDKPCSIPIHPCG</sequence>